<sequence length="972" mass="107373">MGPTARLVTIKRNGVDGIPFPLTLSSCLFGRGTECDIRIQLPVVSKQHCKIEISKQEAVLYNFSSTNPTQVNGSAIDEPVPLRHGDIITIIDRSFRYENESYQNRSKSPQLPEKTREQRSVRRASRASFSADPDEKERDSKARSNITEGDASGGSREHVKELKQNILTSDGSKDSAAQGPLEAPSAHSRHGSRNARDPNTGDLKDQSQVTVLGCGGELIPFPTSQFLDSGNKNDSPFKILYQSMKEELDVTSQRQNVQQYHRKSGSSAARSAEKGSADGSQEARLLGSWKSRPRSSRSTHNGPSSPAPERSQAEESKSDPEPTQTPKQAAHSSISPSPLTKAQTPVRHSEQRRSSRKRRSEDLHVAIGEESMNLDKNVDMSLKRRRVSFGGHLRPELFDENLPPNTPLKRGETPVKRKSLGSHSPTVLKKIIKEQPQSSGKEESLGISSGVKAHDVSKAALASSSRETPPRTNDQRRRSLKGSAASADEQFPQETDTPKKAGRRSGHLPPKRASISRSQHNILQMISSKRRSGASEANLIVAKSWADVVKLGVKQTQTKVVKHVPPPRQANRRQRRPNTPKKPSVSVHNECSTGHANSPCTIVIGKAQIEKVSAPARPYRMLNNFVFNQKRDYNEDLSGLTEMFKTPVKEKPQMMSTCSATPSNSENLLGKKSKVISSGEESLPIPSVNLGENMYSSAQNAAKGPSDECLPSPMLRRKCIKDEKIVKTPRNMHKITHFDIKTPVSATETLTTVCSTNKLSNYDRTMEVVKETPKQKSDSATSAKGMRRLLRTPRKSQPLDDLDGVKELLQTPKHLDEPINEYKTKVLCSSPHTEAMDTPRRKNTSPNTPWRKVDIKEGKAMHTPKATESEDKSNKALNESAKQTLDLATNISGSKRWPRTPKAKAELLEDLAGFQELFQTPAHVKDSVTEEGTLQTPCGSSQSGPVDTSTASRRRSKIIRTSRYFSDLKETF</sequence>
<feature type="compositionally biased region" description="Basic and acidic residues" evidence="7">
    <location>
        <begin position="133"/>
        <end position="142"/>
    </location>
</feature>
<name>A0A6P6DYG7_OCTDE</name>
<keyword evidence="9" id="KW-1185">Reference proteome</keyword>
<feature type="compositionally biased region" description="Basic residues" evidence="7">
    <location>
        <begin position="570"/>
        <end position="579"/>
    </location>
</feature>
<evidence type="ECO:0000256" key="3">
    <source>
        <dbReference type="ARBA" id="ARBA00022553"/>
    </source>
</evidence>
<dbReference type="InterPro" id="IPR000253">
    <property type="entry name" value="FHA_dom"/>
</dbReference>
<dbReference type="GeneID" id="101592479"/>
<dbReference type="InParanoid" id="A0A6P6DYG7"/>
<feature type="compositionally biased region" description="Polar residues" evidence="7">
    <location>
        <begin position="250"/>
        <end position="269"/>
    </location>
</feature>
<keyword evidence="6" id="KW-0131">Cell cycle</keyword>
<evidence type="ECO:0000256" key="4">
    <source>
        <dbReference type="ARBA" id="ARBA00022843"/>
    </source>
</evidence>
<accession>A0A6P6DYG7</accession>
<feature type="domain" description="FHA" evidence="8">
    <location>
        <begin position="27"/>
        <end position="76"/>
    </location>
</feature>
<evidence type="ECO:0000313" key="10">
    <source>
        <dbReference type="RefSeq" id="XP_023564813.1"/>
    </source>
</evidence>
<comment type="subcellular location">
    <subcellularLocation>
        <location evidence="1">Nucleus</location>
    </subcellularLocation>
</comment>
<dbReference type="SUPFAM" id="SSF49879">
    <property type="entry name" value="SMAD/FHA domain"/>
    <property type="match status" value="1"/>
</dbReference>
<dbReference type="RefSeq" id="XP_023564813.1">
    <property type="nucleotide sequence ID" value="XM_023709045.1"/>
</dbReference>
<feature type="compositionally biased region" description="Basic and acidic residues" evidence="7">
    <location>
        <begin position="768"/>
        <end position="777"/>
    </location>
</feature>
<gene>
    <name evidence="10" type="primary">LOC101592479</name>
</gene>
<dbReference type="SMART" id="SM01295">
    <property type="entry name" value="K167R"/>
    <property type="match status" value="2"/>
</dbReference>
<feature type="compositionally biased region" description="Basic and acidic residues" evidence="7">
    <location>
        <begin position="347"/>
        <end position="364"/>
    </location>
</feature>
<dbReference type="Pfam" id="PF08065">
    <property type="entry name" value="KI67R"/>
    <property type="match status" value="2"/>
</dbReference>
<dbReference type="CDD" id="cd22673">
    <property type="entry name" value="FHA_Ki67"/>
    <property type="match status" value="1"/>
</dbReference>
<proteinExistence type="predicted"/>
<feature type="region of interest" description="Disordered" evidence="7">
    <location>
        <begin position="768"/>
        <end position="800"/>
    </location>
</feature>
<evidence type="ECO:0000256" key="1">
    <source>
        <dbReference type="ARBA" id="ARBA00004123"/>
    </source>
</evidence>
<keyword evidence="4" id="KW-0832">Ubl conjugation</keyword>
<dbReference type="InterPro" id="IPR029334">
    <property type="entry name" value="PP1-bd"/>
</dbReference>
<evidence type="ECO:0000256" key="6">
    <source>
        <dbReference type="ARBA" id="ARBA00023306"/>
    </source>
</evidence>
<organism evidence="9 10">
    <name type="scientific">Octodon degus</name>
    <name type="common">Degu</name>
    <name type="synonym">Sciurus degus</name>
    <dbReference type="NCBI Taxonomy" id="10160"/>
    <lineage>
        <taxon>Eukaryota</taxon>
        <taxon>Metazoa</taxon>
        <taxon>Chordata</taxon>
        <taxon>Craniata</taxon>
        <taxon>Vertebrata</taxon>
        <taxon>Euteleostomi</taxon>
        <taxon>Mammalia</taxon>
        <taxon>Eutheria</taxon>
        <taxon>Euarchontoglires</taxon>
        <taxon>Glires</taxon>
        <taxon>Rodentia</taxon>
        <taxon>Hystricomorpha</taxon>
        <taxon>Octodontidae</taxon>
        <taxon>Octodon</taxon>
    </lineage>
</organism>
<dbReference type="Pfam" id="PF15276">
    <property type="entry name" value="PP1_bind"/>
    <property type="match status" value="1"/>
</dbReference>
<dbReference type="AlphaFoldDB" id="A0A6P6DYG7"/>
<dbReference type="InterPro" id="IPR012568">
    <property type="entry name" value="KI67R"/>
</dbReference>
<feature type="region of interest" description="Disordered" evidence="7">
    <location>
        <begin position="250"/>
        <end position="519"/>
    </location>
</feature>
<protein>
    <submittedName>
        <fullName evidence="10">Proliferation marker protein Ki-67</fullName>
    </submittedName>
</protein>
<feature type="compositionally biased region" description="Basic and acidic residues" evidence="7">
    <location>
        <begin position="311"/>
        <end position="320"/>
    </location>
</feature>
<dbReference type="PROSITE" id="PS50006">
    <property type="entry name" value="FHA_DOMAIN"/>
    <property type="match status" value="1"/>
</dbReference>
<evidence type="ECO:0000259" key="8">
    <source>
        <dbReference type="PROSITE" id="PS50006"/>
    </source>
</evidence>
<keyword evidence="2" id="KW-1017">Isopeptide bond</keyword>
<dbReference type="PANTHER" id="PTHR21603:SF17">
    <property type="entry name" value="PROLIFERATION MARKER PROTEIN KI-67"/>
    <property type="match status" value="1"/>
</dbReference>
<feature type="region of interest" description="Disordered" evidence="7">
    <location>
        <begin position="857"/>
        <end position="876"/>
    </location>
</feature>
<dbReference type="GO" id="GO:0007088">
    <property type="term" value="P:regulation of mitotic nuclear division"/>
    <property type="evidence" value="ECO:0007669"/>
    <property type="project" value="TreeGrafter"/>
</dbReference>
<feature type="region of interest" description="Disordered" evidence="7">
    <location>
        <begin position="832"/>
        <end position="851"/>
    </location>
</feature>
<dbReference type="Gene3D" id="2.60.200.20">
    <property type="match status" value="1"/>
</dbReference>
<dbReference type="PROSITE" id="PS51257">
    <property type="entry name" value="PROKAR_LIPOPROTEIN"/>
    <property type="match status" value="1"/>
</dbReference>
<evidence type="ECO:0000256" key="2">
    <source>
        <dbReference type="ARBA" id="ARBA00022499"/>
    </source>
</evidence>
<feature type="compositionally biased region" description="Polar residues" evidence="7">
    <location>
        <begin position="321"/>
        <end position="343"/>
    </location>
</feature>
<feature type="region of interest" description="Disordered" evidence="7">
    <location>
        <begin position="559"/>
        <end position="592"/>
    </location>
</feature>
<dbReference type="Pfam" id="PF00498">
    <property type="entry name" value="FHA"/>
    <property type="match status" value="1"/>
</dbReference>
<evidence type="ECO:0000313" key="9">
    <source>
        <dbReference type="Proteomes" id="UP000515203"/>
    </source>
</evidence>
<dbReference type="OrthoDB" id="6288785at2759"/>
<feature type="compositionally biased region" description="Basic residues" evidence="7">
    <location>
        <begin position="785"/>
        <end position="794"/>
    </location>
</feature>
<keyword evidence="3" id="KW-0597">Phosphoprotein</keyword>
<reference evidence="10" key="1">
    <citation type="submission" date="2025-08" db="UniProtKB">
        <authorList>
            <consortium name="RefSeq"/>
        </authorList>
    </citation>
    <scope>IDENTIFICATION</scope>
</reference>
<feature type="compositionally biased region" description="Polar residues" evidence="7">
    <location>
        <begin position="930"/>
        <end position="947"/>
    </location>
</feature>
<feature type="region of interest" description="Disordered" evidence="7">
    <location>
        <begin position="100"/>
        <end position="206"/>
    </location>
</feature>
<dbReference type="GO" id="GO:0051983">
    <property type="term" value="P:regulation of chromosome segregation"/>
    <property type="evidence" value="ECO:0007669"/>
    <property type="project" value="TreeGrafter"/>
</dbReference>
<dbReference type="GO" id="GO:0005694">
    <property type="term" value="C:chromosome"/>
    <property type="evidence" value="ECO:0007669"/>
    <property type="project" value="TreeGrafter"/>
</dbReference>
<evidence type="ECO:0000256" key="5">
    <source>
        <dbReference type="ARBA" id="ARBA00023242"/>
    </source>
</evidence>
<dbReference type="Proteomes" id="UP000515203">
    <property type="component" value="Unplaced"/>
</dbReference>
<keyword evidence="5" id="KW-0539">Nucleus</keyword>
<dbReference type="GO" id="GO:0005634">
    <property type="term" value="C:nucleus"/>
    <property type="evidence" value="ECO:0007669"/>
    <property type="project" value="UniProtKB-SubCell"/>
</dbReference>
<feature type="compositionally biased region" description="Basic and acidic residues" evidence="7">
    <location>
        <begin position="857"/>
        <end position="874"/>
    </location>
</feature>
<feature type="compositionally biased region" description="Polar residues" evidence="7">
    <location>
        <begin position="462"/>
        <end position="472"/>
    </location>
</feature>
<feature type="compositionally biased region" description="Basic residues" evidence="7">
    <location>
        <begin position="500"/>
        <end position="510"/>
    </location>
</feature>
<evidence type="ECO:0000256" key="7">
    <source>
        <dbReference type="SAM" id="MobiDB-lite"/>
    </source>
</evidence>
<dbReference type="InterPro" id="IPR008984">
    <property type="entry name" value="SMAD_FHA_dom_sf"/>
</dbReference>
<dbReference type="SMART" id="SM00240">
    <property type="entry name" value="FHA"/>
    <property type="match status" value="1"/>
</dbReference>
<feature type="compositionally biased region" description="Polar residues" evidence="7">
    <location>
        <begin position="100"/>
        <end position="109"/>
    </location>
</feature>
<feature type="region of interest" description="Disordered" evidence="7">
    <location>
        <begin position="928"/>
        <end position="955"/>
    </location>
</feature>
<dbReference type="PANTHER" id="PTHR21603">
    <property type="entry name" value="ANTIGEN KI-67-LIKE PROTEIN"/>
    <property type="match status" value="1"/>
</dbReference>